<keyword evidence="2" id="KW-1185">Reference proteome</keyword>
<organism evidence="1 2">
    <name type="scientific">Trifolium medium</name>
    <dbReference type="NCBI Taxonomy" id="97028"/>
    <lineage>
        <taxon>Eukaryota</taxon>
        <taxon>Viridiplantae</taxon>
        <taxon>Streptophyta</taxon>
        <taxon>Embryophyta</taxon>
        <taxon>Tracheophyta</taxon>
        <taxon>Spermatophyta</taxon>
        <taxon>Magnoliopsida</taxon>
        <taxon>eudicotyledons</taxon>
        <taxon>Gunneridae</taxon>
        <taxon>Pentapetalae</taxon>
        <taxon>rosids</taxon>
        <taxon>fabids</taxon>
        <taxon>Fabales</taxon>
        <taxon>Fabaceae</taxon>
        <taxon>Papilionoideae</taxon>
        <taxon>50 kb inversion clade</taxon>
        <taxon>NPAAA clade</taxon>
        <taxon>Hologalegina</taxon>
        <taxon>IRL clade</taxon>
        <taxon>Trifolieae</taxon>
        <taxon>Trifolium</taxon>
    </lineage>
</organism>
<dbReference type="AlphaFoldDB" id="A0A392TYQ8"/>
<protein>
    <submittedName>
        <fullName evidence="1">Uncharacterized protein</fullName>
    </submittedName>
</protein>
<accession>A0A392TYQ8</accession>
<evidence type="ECO:0000313" key="2">
    <source>
        <dbReference type="Proteomes" id="UP000265520"/>
    </source>
</evidence>
<dbReference type="EMBL" id="LXQA010686907">
    <property type="protein sequence ID" value="MCI66018.1"/>
    <property type="molecule type" value="Genomic_DNA"/>
</dbReference>
<sequence>YVNGFTLEGVDAYNYRKAKKAKVKKGKKGDSKKKVKLTADGKSVVRLIDDFCVMAQRDEAKRRKIFCEH</sequence>
<comment type="caution">
    <text evidence="1">The sequence shown here is derived from an EMBL/GenBank/DDBJ whole genome shotgun (WGS) entry which is preliminary data.</text>
</comment>
<proteinExistence type="predicted"/>
<reference evidence="1 2" key="1">
    <citation type="journal article" date="2018" name="Front. Plant Sci.">
        <title>Red Clover (Trifolium pratense) and Zigzag Clover (T. medium) - A Picture of Genomic Similarities and Differences.</title>
        <authorList>
            <person name="Dluhosova J."/>
            <person name="Istvanek J."/>
            <person name="Nedelnik J."/>
            <person name="Repkova J."/>
        </authorList>
    </citation>
    <scope>NUCLEOTIDE SEQUENCE [LARGE SCALE GENOMIC DNA]</scope>
    <source>
        <strain evidence="2">cv. 10/8</strain>
        <tissue evidence="1">Leaf</tissue>
    </source>
</reference>
<feature type="non-terminal residue" evidence="1">
    <location>
        <position position="1"/>
    </location>
</feature>
<evidence type="ECO:0000313" key="1">
    <source>
        <dbReference type="EMBL" id="MCI66018.1"/>
    </source>
</evidence>
<name>A0A392TYQ8_9FABA</name>
<dbReference type="Proteomes" id="UP000265520">
    <property type="component" value="Unassembled WGS sequence"/>
</dbReference>